<feature type="transmembrane region" description="Helical" evidence="1">
    <location>
        <begin position="43"/>
        <end position="61"/>
    </location>
</feature>
<gene>
    <name evidence="2" type="ORF">EXIGLDRAFT_233671</name>
</gene>
<proteinExistence type="predicted"/>
<organism evidence="2 3">
    <name type="scientific">Exidia glandulosa HHB12029</name>
    <dbReference type="NCBI Taxonomy" id="1314781"/>
    <lineage>
        <taxon>Eukaryota</taxon>
        <taxon>Fungi</taxon>
        <taxon>Dikarya</taxon>
        <taxon>Basidiomycota</taxon>
        <taxon>Agaricomycotina</taxon>
        <taxon>Agaricomycetes</taxon>
        <taxon>Auriculariales</taxon>
        <taxon>Exidiaceae</taxon>
        <taxon>Exidia</taxon>
    </lineage>
</organism>
<keyword evidence="1" id="KW-1133">Transmembrane helix</keyword>
<keyword evidence="1" id="KW-0472">Membrane</keyword>
<feature type="transmembrane region" description="Helical" evidence="1">
    <location>
        <begin position="67"/>
        <end position="89"/>
    </location>
</feature>
<protein>
    <submittedName>
        <fullName evidence="2">Uncharacterized protein</fullName>
    </submittedName>
</protein>
<evidence type="ECO:0000313" key="3">
    <source>
        <dbReference type="Proteomes" id="UP000077266"/>
    </source>
</evidence>
<accession>A0A165MIZ6</accession>
<sequence length="113" mass="12726">MYIDPHHSSRLVRCSPNLSVTCHVIVAAARNVRVASILSYSSLLLYVALVLSTHHLASSFFVSGSPFYLPLVMAFPICLLRFSLSVCLVSTKSRSRTKMNQRYVRGRLRWTVP</sequence>
<name>A0A165MIZ6_EXIGL</name>
<dbReference type="EMBL" id="KV425910">
    <property type="protein sequence ID" value="KZV99333.1"/>
    <property type="molecule type" value="Genomic_DNA"/>
</dbReference>
<dbReference type="InParanoid" id="A0A165MIZ6"/>
<dbReference type="Proteomes" id="UP000077266">
    <property type="component" value="Unassembled WGS sequence"/>
</dbReference>
<evidence type="ECO:0000256" key="1">
    <source>
        <dbReference type="SAM" id="Phobius"/>
    </source>
</evidence>
<keyword evidence="1" id="KW-0812">Transmembrane</keyword>
<dbReference type="AlphaFoldDB" id="A0A165MIZ6"/>
<evidence type="ECO:0000313" key="2">
    <source>
        <dbReference type="EMBL" id="KZV99333.1"/>
    </source>
</evidence>
<reference evidence="2 3" key="1">
    <citation type="journal article" date="2016" name="Mol. Biol. Evol.">
        <title>Comparative Genomics of Early-Diverging Mushroom-Forming Fungi Provides Insights into the Origins of Lignocellulose Decay Capabilities.</title>
        <authorList>
            <person name="Nagy L.G."/>
            <person name="Riley R."/>
            <person name="Tritt A."/>
            <person name="Adam C."/>
            <person name="Daum C."/>
            <person name="Floudas D."/>
            <person name="Sun H."/>
            <person name="Yadav J.S."/>
            <person name="Pangilinan J."/>
            <person name="Larsson K.H."/>
            <person name="Matsuura K."/>
            <person name="Barry K."/>
            <person name="Labutti K."/>
            <person name="Kuo R."/>
            <person name="Ohm R.A."/>
            <person name="Bhattacharya S.S."/>
            <person name="Shirouzu T."/>
            <person name="Yoshinaga Y."/>
            <person name="Martin F.M."/>
            <person name="Grigoriev I.V."/>
            <person name="Hibbett D.S."/>
        </authorList>
    </citation>
    <scope>NUCLEOTIDE SEQUENCE [LARGE SCALE GENOMIC DNA]</scope>
    <source>
        <strain evidence="2 3">HHB12029</strain>
    </source>
</reference>
<keyword evidence="3" id="KW-1185">Reference proteome</keyword>